<comment type="caution">
    <text evidence="2">The sequence shown here is derived from an EMBL/GenBank/DDBJ whole genome shotgun (WGS) entry which is preliminary data.</text>
</comment>
<evidence type="ECO:0000259" key="1">
    <source>
        <dbReference type="SMART" id="SM00873"/>
    </source>
</evidence>
<dbReference type="AlphaFoldDB" id="A0A2S3V0Y9"/>
<dbReference type="InterPro" id="IPR020825">
    <property type="entry name" value="Phe-tRNA_synthase-like_B3/B4"/>
</dbReference>
<sequence>MFFHHADEIWEKFPSLRAAAIVVRGVSGAKKEAVDIDAMLADTAGRLRTAPESEWPSIQAWRQAYAAMGFKPTQYRCAAEALLRRYRKDGALPRFHPLVDVLNAESMNAGIPIAAFDVAHIADGITVRAAVGDEVHTTFKGESEHPVPGEIVFADAAGQAHSRRWVYRQGAASVVRDRSDVVLIVAEALHEDAMADVTALCARLRDRASELGLSVTEETLLTPENRQLEFAPAGVTV</sequence>
<organism evidence="2 3">
    <name type="scientific">Roseibium marinum</name>
    <dbReference type="NCBI Taxonomy" id="281252"/>
    <lineage>
        <taxon>Bacteria</taxon>
        <taxon>Pseudomonadati</taxon>
        <taxon>Pseudomonadota</taxon>
        <taxon>Alphaproteobacteria</taxon>
        <taxon>Hyphomicrobiales</taxon>
        <taxon>Stappiaceae</taxon>
        <taxon>Roseibium</taxon>
    </lineage>
</organism>
<dbReference type="PANTHER" id="PTHR39209:SF2">
    <property type="entry name" value="CYTOPLASMIC PROTEIN"/>
    <property type="match status" value="1"/>
</dbReference>
<dbReference type="SUPFAM" id="SSF56037">
    <property type="entry name" value="PheT/TilS domain"/>
    <property type="match status" value="1"/>
</dbReference>
<dbReference type="GO" id="GO:0004826">
    <property type="term" value="F:phenylalanine-tRNA ligase activity"/>
    <property type="evidence" value="ECO:0007669"/>
    <property type="project" value="InterPro"/>
</dbReference>
<gene>
    <name evidence="2" type="ORF">CLV41_10190</name>
</gene>
<dbReference type="Gene3D" id="3.50.40.10">
    <property type="entry name" value="Phenylalanyl-trna Synthetase, Chain B, domain 3"/>
    <property type="match status" value="1"/>
</dbReference>
<protein>
    <submittedName>
        <fullName evidence="2">DNA/RNA-binding domain of Phe-tRNA-synthetase-like protein</fullName>
    </submittedName>
</protein>
<dbReference type="GO" id="GO:0003723">
    <property type="term" value="F:RNA binding"/>
    <property type="evidence" value="ECO:0007669"/>
    <property type="project" value="InterPro"/>
</dbReference>
<accession>A0A2S3V0Y9</accession>
<evidence type="ECO:0000313" key="2">
    <source>
        <dbReference type="EMBL" id="POF33641.1"/>
    </source>
</evidence>
<dbReference type="Pfam" id="PF03483">
    <property type="entry name" value="B3_4"/>
    <property type="match status" value="1"/>
</dbReference>
<dbReference type="Proteomes" id="UP000236959">
    <property type="component" value="Unassembled WGS sequence"/>
</dbReference>
<dbReference type="InterPro" id="IPR005146">
    <property type="entry name" value="B3/B4_tRNA-bd"/>
</dbReference>
<dbReference type="RefSeq" id="WP_208987216.1">
    <property type="nucleotide sequence ID" value="NZ_PPCN01000001.1"/>
</dbReference>
<dbReference type="SMART" id="SM00873">
    <property type="entry name" value="B3_4"/>
    <property type="match status" value="1"/>
</dbReference>
<evidence type="ECO:0000313" key="3">
    <source>
        <dbReference type="Proteomes" id="UP000236959"/>
    </source>
</evidence>
<keyword evidence="3" id="KW-1185">Reference proteome</keyword>
<proteinExistence type="predicted"/>
<dbReference type="EMBL" id="PPCN01000001">
    <property type="protein sequence ID" value="POF33641.1"/>
    <property type="molecule type" value="Genomic_DNA"/>
</dbReference>
<reference evidence="2 3" key="1">
    <citation type="submission" date="2018-01" db="EMBL/GenBank/DDBJ databases">
        <title>Genomic Encyclopedia of Archaeal and Bacterial Type Strains, Phase II (KMG-II): from individual species to whole genera.</title>
        <authorList>
            <person name="Goeker M."/>
        </authorList>
    </citation>
    <scope>NUCLEOTIDE SEQUENCE [LARGE SCALE GENOMIC DNA]</scope>
    <source>
        <strain evidence="2 3">DSM 17023</strain>
    </source>
</reference>
<dbReference type="PANTHER" id="PTHR39209">
    <property type="match status" value="1"/>
</dbReference>
<name>A0A2S3V0Y9_9HYPH</name>
<feature type="domain" description="B3/B4 tRNA-binding" evidence="1">
    <location>
        <begin position="59"/>
        <end position="206"/>
    </location>
</feature>